<keyword evidence="2" id="KW-0805">Transcription regulation</keyword>
<evidence type="ECO:0000256" key="2">
    <source>
        <dbReference type="ARBA" id="ARBA00023015"/>
    </source>
</evidence>
<evidence type="ECO:0000256" key="4">
    <source>
        <dbReference type="ARBA" id="ARBA00023163"/>
    </source>
</evidence>
<dbReference type="PANTHER" id="PTHR43133:SF63">
    <property type="entry name" value="RNA POLYMERASE SIGMA FACTOR FECI-RELATED"/>
    <property type="match status" value="1"/>
</dbReference>
<proteinExistence type="inferred from homology"/>
<evidence type="ECO:0000256" key="3">
    <source>
        <dbReference type="ARBA" id="ARBA00023082"/>
    </source>
</evidence>
<feature type="domain" description="RNA polymerase sigma-70 region 2" evidence="5">
    <location>
        <begin position="18"/>
        <end position="85"/>
    </location>
</feature>
<organism evidence="6 7">
    <name type="scientific">Sphingomonas oryzagri</name>
    <dbReference type="NCBI Taxonomy" id="3042314"/>
    <lineage>
        <taxon>Bacteria</taxon>
        <taxon>Pseudomonadati</taxon>
        <taxon>Pseudomonadota</taxon>
        <taxon>Alphaproteobacteria</taxon>
        <taxon>Sphingomonadales</taxon>
        <taxon>Sphingomonadaceae</taxon>
        <taxon>Sphingomonas</taxon>
    </lineage>
</organism>
<dbReference type="NCBIfam" id="TIGR02937">
    <property type="entry name" value="sigma70-ECF"/>
    <property type="match status" value="1"/>
</dbReference>
<dbReference type="RefSeq" id="WP_281043017.1">
    <property type="nucleotide sequence ID" value="NZ_JARYGZ010000001.1"/>
</dbReference>
<keyword evidence="7" id="KW-1185">Reference proteome</keyword>
<dbReference type="SUPFAM" id="SSF88946">
    <property type="entry name" value="Sigma2 domain of RNA polymerase sigma factors"/>
    <property type="match status" value="1"/>
</dbReference>
<dbReference type="InterPro" id="IPR014284">
    <property type="entry name" value="RNA_pol_sigma-70_dom"/>
</dbReference>
<dbReference type="Pfam" id="PF04542">
    <property type="entry name" value="Sigma70_r2"/>
    <property type="match status" value="1"/>
</dbReference>
<dbReference type="Gene3D" id="1.10.10.10">
    <property type="entry name" value="Winged helix-like DNA-binding domain superfamily/Winged helix DNA-binding domain"/>
    <property type="match status" value="1"/>
</dbReference>
<dbReference type="Proteomes" id="UP001160625">
    <property type="component" value="Unassembled WGS sequence"/>
</dbReference>
<dbReference type="PANTHER" id="PTHR43133">
    <property type="entry name" value="RNA POLYMERASE ECF-TYPE SIGMA FACTO"/>
    <property type="match status" value="1"/>
</dbReference>
<dbReference type="Gene3D" id="1.10.1740.10">
    <property type="match status" value="1"/>
</dbReference>
<name>A0ABT6MXA2_9SPHN</name>
<reference evidence="6" key="1">
    <citation type="submission" date="2023-04" db="EMBL/GenBank/DDBJ databases">
        <title>Sphingomonas sp. MAHUQ-71 isolated from rice field.</title>
        <authorList>
            <person name="Huq M.A."/>
        </authorList>
    </citation>
    <scope>NUCLEOTIDE SEQUENCE</scope>
    <source>
        <strain evidence="6">MAHUQ-71</strain>
    </source>
</reference>
<dbReference type="InterPro" id="IPR013324">
    <property type="entry name" value="RNA_pol_sigma_r3/r4-like"/>
</dbReference>
<dbReference type="SUPFAM" id="SSF88659">
    <property type="entry name" value="Sigma3 and sigma4 domains of RNA polymerase sigma factors"/>
    <property type="match status" value="1"/>
</dbReference>
<dbReference type="InterPro" id="IPR007627">
    <property type="entry name" value="RNA_pol_sigma70_r2"/>
</dbReference>
<evidence type="ECO:0000313" key="6">
    <source>
        <dbReference type="EMBL" id="MDH7637675.1"/>
    </source>
</evidence>
<dbReference type="InterPro" id="IPR039425">
    <property type="entry name" value="RNA_pol_sigma-70-like"/>
</dbReference>
<accession>A0ABT6MXA2</accession>
<dbReference type="InterPro" id="IPR036388">
    <property type="entry name" value="WH-like_DNA-bd_sf"/>
</dbReference>
<comment type="caution">
    <text evidence="6">The sequence shown here is derived from an EMBL/GenBank/DDBJ whole genome shotgun (WGS) entry which is preliminary data.</text>
</comment>
<dbReference type="InterPro" id="IPR013325">
    <property type="entry name" value="RNA_pol_sigma_r2"/>
</dbReference>
<sequence>MTEAGPDVDVATELANAFMAHRPQLAGFLRAHMGSGLAGIDVEDVMQELWLRCCRTDTASISNPRSYLFRMGHNLVLNLAREAARARARDAEWGYVNNRDKDAVEMPSAERSLLASEQLALVDDTLLNVGHRAAGIFRRYRIDGVDQRRIAEEFGVSLSTVEKDLRKAYDALLALGSHRDEV</sequence>
<evidence type="ECO:0000313" key="7">
    <source>
        <dbReference type="Proteomes" id="UP001160625"/>
    </source>
</evidence>
<protein>
    <submittedName>
        <fullName evidence="6">RNA polymerase sigma factor</fullName>
    </submittedName>
</protein>
<dbReference type="EMBL" id="JARYGZ010000001">
    <property type="protein sequence ID" value="MDH7637675.1"/>
    <property type="molecule type" value="Genomic_DNA"/>
</dbReference>
<evidence type="ECO:0000259" key="5">
    <source>
        <dbReference type="Pfam" id="PF04542"/>
    </source>
</evidence>
<keyword evidence="3" id="KW-0731">Sigma factor</keyword>
<evidence type="ECO:0000256" key="1">
    <source>
        <dbReference type="ARBA" id="ARBA00010641"/>
    </source>
</evidence>
<comment type="similarity">
    <text evidence="1">Belongs to the sigma-70 factor family. ECF subfamily.</text>
</comment>
<keyword evidence="4" id="KW-0804">Transcription</keyword>
<gene>
    <name evidence="6" type="ORF">QGN17_02930</name>
</gene>